<dbReference type="EMBL" id="HG994589">
    <property type="protein sequence ID" value="CAF2797458.1"/>
    <property type="molecule type" value="Genomic_DNA"/>
</dbReference>
<protein>
    <submittedName>
        <fullName evidence="1">(salmon louse) hypothetical protein</fullName>
    </submittedName>
</protein>
<name>A0A7R8CJZ7_LEPSM</name>
<reference evidence="1" key="1">
    <citation type="submission" date="2021-02" db="EMBL/GenBank/DDBJ databases">
        <authorList>
            <person name="Bekaert M."/>
        </authorList>
    </citation>
    <scope>NUCLEOTIDE SEQUENCE</scope>
    <source>
        <strain evidence="1">IoA-00</strain>
    </source>
</reference>
<proteinExistence type="predicted"/>
<evidence type="ECO:0000313" key="1">
    <source>
        <dbReference type="EMBL" id="CAF2797458.1"/>
    </source>
</evidence>
<keyword evidence="2" id="KW-1185">Reference proteome</keyword>
<sequence>MGVDASRLLTFNAMTSTRNKELMDVIVNLIDYSGSEGKGVVRSISRTRNNYLDLTSKTELNKMAKRGKHKKFSTTYPISIMVYNANMRGVDMIDNTSCRKDECVVGISVENLEVFPCYQINIGIVRAPD</sequence>
<dbReference type="Proteomes" id="UP000675881">
    <property type="component" value="Chromosome 10"/>
</dbReference>
<organism evidence="1 2">
    <name type="scientific">Lepeophtheirus salmonis</name>
    <name type="common">Salmon louse</name>
    <name type="synonym">Caligus salmonis</name>
    <dbReference type="NCBI Taxonomy" id="72036"/>
    <lineage>
        <taxon>Eukaryota</taxon>
        <taxon>Metazoa</taxon>
        <taxon>Ecdysozoa</taxon>
        <taxon>Arthropoda</taxon>
        <taxon>Crustacea</taxon>
        <taxon>Multicrustacea</taxon>
        <taxon>Hexanauplia</taxon>
        <taxon>Copepoda</taxon>
        <taxon>Siphonostomatoida</taxon>
        <taxon>Caligidae</taxon>
        <taxon>Lepeophtheirus</taxon>
    </lineage>
</organism>
<dbReference type="AlphaFoldDB" id="A0A7R8CJZ7"/>
<accession>A0A7R8CJZ7</accession>
<evidence type="ECO:0000313" key="2">
    <source>
        <dbReference type="Proteomes" id="UP000675881"/>
    </source>
</evidence>
<gene>
    <name evidence="1" type="ORF">LSAA_2721</name>
</gene>